<evidence type="ECO:0000313" key="2">
    <source>
        <dbReference type="EMBL" id="MDQ0536260.1"/>
    </source>
</evidence>
<sequence>MRVAQITSAEVPQSTKCDGISSMRASLTAVAAKHQLRPVISDDWYALKNLNARHRDAWFELLPKPAEAPCFWVGLVTAAGQVVAVQASILLDCRTRTYAARLTDLTAFYDAGTAPADAYCFAASPEARETCGAVAMMSSGWVHPDWRGGNRDLFHLSGRFNRLEAIDRWQPDHLAALVETNVSRIWTERAVGERHLDRHPTIMFHQPGAGRLTLHLMRFQPAAVIADLQRRASSQPTGSLDADPVASRPAHG</sequence>
<protein>
    <submittedName>
        <fullName evidence="2">Uncharacterized protein</fullName>
    </submittedName>
</protein>
<organism evidence="2 3">
    <name type="scientific">Azospirillum picis</name>
    <dbReference type="NCBI Taxonomy" id="488438"/>
    <lineage>
        <taxon>Bacteria</taxon>
        <taxon>Pseudomonadati</taxon>
        <taxon>Pseudomonadota</taxon>
        <taxon>Alphaproteobacteria</taxon>
        <taxon>Rhodospirillales</taxon>
        <taxon>Azospirillaceae</taxon>
        <taxon>Azospirillum</taxon>
    </lineage>
</organism>
<name>A0ABU0MS14_9PROT</name>
<comment type="caution">
    <text evidence="2">The sequence shown here is derived from an EMBL/GenBank/DDBJ whole genome shotgun (WGS) entry which is preliminary data.</text>
</comment>
<accession>A0ABU0MS14</accession>
<keyword evidence="3" id="KW-1185">Reference proteome</keyword>
<proteinExistence type="predicted"/>
<reference evidence="2 3" key="1">
    <citation type="submission" date="2023-07" db="EMBL/GenBank/DDBJ databases">
        <title>Genomic Encyclopedia of Type Strains, Phase IV (KMG-IV): sequencing the most valuable type-strain genomes for metagenomic binning, comparative biology and taxonomic classification.</title>
        <authorList>
            <person name="Goeker M."/>
        </authorList>
    </citation>
    <scope>NUCLEOTIDE SEQUENCE [LARGE SCALE GENOMIC DNA]</scope>
    <source>
        <strain evidence="2 3">DSM 19922</strain>
    </source>
</reference>
<evidence type="ECO:0000313" key="3">
    <source>
        <dbReference type="Proteomes" id="UP001244552"/>
    </source>
</evidence>
<dbReference type="Proteomes" id="UP001244552">
    <property type="component" value="Unassembled WGS sequence"/>
</dbReference>
<evidence type="ECO:0000256" key="1">
    <source>
        <dbReference type="SAM" id="MobiDB-lite"/>
    </source>
</evidence>
<feature type="region of interest" description="Disordered" evidence="1">
    <location>
        <begin position="230"/>
        <end position="252"/>
    </location>
</feature>
<gene>
    <name evidence="2" type="ORF">QO018_005154</name>
</gene>
<dbReference type="EMBL" id="JAUSVU010000024">
    <property type="protein sequence ID" value="MDQ0536260.1"/>
    <property type="molecule type" value="Genomic_DNA"/>
</dbReference>